<feature type="compositionally biased region" description="Low complexity" evidence="1">
    <location>
        <begin position="277"/>
        <end position="302"/>
    </location>
</feature>
<feature type="compositionally biased region" description="Polar residues" evidence="1">
    <location>
        <begin position="68"/>
        <end position="85"/>
    </location>
</feature>
<feature type="region of interest" description="Disordered" evidence="1">
    <location>
        <begin position="692"/>
        <end position="714"/>
    </location>
</feature>
<feature type="compositionally biased region" description="Polar residues" evidence="1">
    <location>
        <begin position="445"/>
        <end position="462"/>
    </location>
</feature>
<accession>A0AA39T5N0</accession>
<evidence type="ECO:0000313" key="4">
    <source>
        <dbReference type="Proteomes" id="UP001175211"/>
    </source>
</evidence>
<feature type="compositionally biased region" description="Polar residues" evidence="1">
    <location>
        <begin position="308"/>
        <end position="354"/>
    </location>
</feature>
<comment type="caution">
    <text evidence="3">The sequence shown here is derived from an EMBL/GenBank/DDBJ whole genome shotgun (WGS) entry which is preliminary data.</text>
</comment>
<proteinExistence type="predicted"/>
<feature type="compositionally biased region" description="Low complexity" evidence="1">
    <location>
        <begin position="463"/>
        <end position="482"/>
    </location>
</feature>
<keyword evidence="4" id="KW-1185">Reference proteome</keyword>
<keyword evidence="2" id="KW-1133">Transmembrane helix</keyword>
<protein>
    <submittedName>
        <fullName evidence="3">Uncharacterized protein</fullName>
    </submittedName>
</protein>
<feature type="compositionally biased region" description="Polar residues" evidence="1">
    <location>
        <begin position="40"/>
        <end position="52"/>
    </location>
</feature>
<organism evidence="3 4">
    <name type="scientific">Armillaria tabescens</name>
    <name type="common">Ringless honey mushroom</name>
    <name type="synonym">Agaricus tabescens</name>
    <dbReference type="NCBI Taxonomy" id="1929756"/>
    <lineage>
        <taxon>Eukaryota</taxon>
        <taxon>Fungi</taxon>
        <taxon>Dikarya</taxon>
        <taxon>Basidiomycota</taxon>
        <taxon>Agaricomycotina</taxon>
        <taxon>Agaricomycetes</taxon>
        <taxon>Agaricomycetidae</taxon>
        <taxon>Agaricales</taxon>
        <taxon>Marasmiineae</taxon>
        <taxon>Physalacriaceae</taxon>
        <taxon>Desarmillaria</taxon>
    </lineage>
</organism>
<feature type="region of interest" description="Disordered" evidence="1">
    <location>
        <begin position="104"/>
        <end position="225"/>
    </location>
</feature>
<keyword evidence="2" id="KW-0812">Transmembrane</keyword>
<evidence type="ECO:0000256" key="1">
    <source>
        <dbReference type="SAM" id="MobiDB-lite"/>
    </source>
</evidence>
<evidence type="ECO:0000256" key="2">
    <source>
        <dbReference type="SAM" id="Phobius"/>
    </source>
</evidence>
<feature type="region of interest" description="Disordered" evidence="1">
    <location>
        <begin position="39"/>
        <end position="86"/>
    </location>
</feature>
<feature type="compositionally biased region" description="Low complexity" evidence="1">
    <location>
        <begin position="107"/>
        <end position="156"/>
    </location>
</feature>
<feature type="compositionally biased region" description="Basic and acidic residues" evidence="1">
    <location>
        <begin position="694"/>
        <end position="711"/>
    </location>
</feature>
<feature type="compositionally biased region" description="Low complexity" evidence="1">
    <location>
        <begin position="359"/>
        <end position="385"/>
    </location>
</feature>
<dbReference type="GeneID" id="85363644"/>
<feature type="compositionally biased region" description="Polar residues" evidence="1">
    <location>
        <begin position="488"/>
        <end position="504"/>
    </location>
</feature>
<feature type="compositionally biased region" description="Low complexity" evidence="1">
    <location>
        <begin position="188"/>
        <end position="210"/>
    </location>
</feature>
<feature type="compositionally biased region" description="Polar residues" evidence="1">
    <location>
        <begin position="230"/>
        <end position="243"/>
    </location>
</feature>
<reference evidence="3" key="1">
    <citation type="submission" date="2023-06" db="EMBL/GenBank/DDBJ databases">
        <authorList>
            <consortium name="Lawrence Berkeley National Laboratory"/>
            <person name="Ahrendt S."/>
            <person name="Sahu N."/>
            <person name="Indic B."/>
            <person name="Wong-Bajracharya J."/>
            <person name="Merenyi Z."/>
            <person name="Ke H.-M."/>
            <person name="Monk M."/>
            <person name="Kocsube S."/>
            <person name="Drula E."/>
            <person name="Lipzen A."/>
            <person name="Balint B."/>
            <person name="Henrissat B."/>
            <person name="Andreopoulos B."/>
            <person name="Martin F.M."/>
            <person name="Harder C.B."/>
            <person name="Rigling D."/>
            <person name="Ford K.L."/>
            <person name="Foster G.D."/>
            <person name="Pangilinan J."/>
            <person name="Papanicolaou A."/>
            <person name="Barry K."/>
            <person name="LaButti K."/>
            <person name="Viragh M."/>
            <person name="Koriabine M."/>
            <person name="Yan M."/>
            <person name="Riley R."/>
            <person name="Champramary S."/>
            <person name="Plett K.L."/>
            <person name="Tsai I.J."/>
            <person name="Slot J."/>
            <person name="Sipos G."/>
            <person name="Plett J."/>
            <person name="Nagy L.G."/>
            <person name="Grigoriev I.V."/>
        </authorList>
    </citation>
    <scope>NUCLEOTIDE SEQUENCE</scope>
    <source>
        <strain evidence="3">CCBAS 213</strain>
    </source>
</reference>
<evidence type="ECO:0000313" key="3">
    <source>
        <dbReference type="EMBL" id="KAK0466181.1"/>
    </source>
</evidence>
<feature type="region of interest" description="Disordered" evidence="1">
    <location>
        <begin position="273"/>
        <end position="539"/>
    </location>
</feature>
<sequence length="740" mass="77132">MFNWFIGSEGANNFQHKKAFAIAEEYVSEKTIDEVRQGASVVSVSPSGRSESTPPTTATTATPDFPSTEDSPTGHSSIMDSQTSIHRPFEHFRDVGRVYITTRPPQAEASSSSATSNPSDSASLDASISSIRTATTSSPTTAVPETTSTTTPAPVSQGPNNGITSQTASSLAHTRSSGPPASFHHTSQDTGGDTTSTITSTHTSSTSTTSNKENHRNGNKGAQSQTLGVATDTNFGSSQSVHGTPTREPLLPILFSGTFGLPHGSIGEHLHKRHRLGSQPQTSTVTTPPQGQTEVLTTTASPSPTPSDQETNNNDSPDSGGQSPTDNSSQSPQGSPTQEPLQSSAFTSLPQQSTEEVKTTSATAAASPSSNPSGKGDNNDGSSSGEQPPPVGNSDPGNTGSPSTPIVPGSSSTPVPPKEHQPDGGSPSVHDPNSTDSSLPPAHNSDGNSSTLNGTPPLTHQQGPTSTPAGATSTTPSGTGPTDGRGSVATQVPHPSSTQSQEQPASKDDGLISPTPTGSDTSLSSPRLNTSEQRPARRTEIITATVTTSVAGAPFRPSKGQIGGIIAGTLGFFALFIAILIYLIRRKRKRMDFVLVSPHDSRYIESDAEMVETGDGHDVLRSTTQTLPGKASASDSFSSLPSQGILGYDTPKISNNPSTLSFQPPSRRMTINSVDDVETVYWRSYSIDTADYSEEGHSVESENPRKTHHGDVPFQPVLCKSPTVISRNGDTSDHRYGYAV</sequence>
<dbReference type="AlphaFoldDB" id="A0AA39T5N0"/>
<feature type="compositionally biased region" description="Polar residues" evidence="1">
    <location>
        <begin position="395"/>
        <end position="413"/>
    </location>
</feature>
<dbReference type="EMBL" id="JAUEPS010000004">
    <property type="protein sequence ID" value="KAK0466181.1"/>
    <property type="molecule type" value="Genomic_DNA"/>
</dbReference>
<dbReference type="RefSeq" id="XP_060337008.1">
    <property type="nucleotide sequence ID" value="XM_060480096.1"/>
</dbReference>
<keyword evidence="2" id="KW-0472">Membrane</keyword>
<name>A0AA39T5N0_ARMTA</name>
<feature type="compositionally biased region" description="Polar residues" evidence="1">
    <location>
        <begin position="514"/>
        <end position="533"/>
    </location>
</feature>
<gene>
    <name evidence="3" type="ORF">EV420DRAFT_1743995</name>
</gene>
<feature type="compositionally biased region" description="Polar residues" evidence="1">
    <location>
        <begin position="157"/>
        <end position="179"/>
    </location>
</feature>
<dbReference type="Proteomes" id="UP001175211">
    <property type="component" value="Unassembled WGS sequence"/>
</dbReference>
<feature type="region of interest" description="Disordered" evidence="1">
    <location>
        <begin position="230"/>
        <end position="249"/>
    </location>
</feature>
<feature type="compositionally biased region" description="Low complexity" evidence="1">
    <location>
        <begin position="53"/>
        <end position="63"/>
    </location>
</feature>
<feature type="transmembrane region" description="Helical" evidence="2">
    <location>
        <begin position="562"/>
        <end position="584"/>
    </location>
</feature>